<evidence type="ECO:0000256" key="1">
    <source>
        <dbReference type="ARBA" id="ARBA00006484"/>
    </source>
</evidence>
<dbReference type="SUPFAM" id="SSF51735">
    <property type="entry name" value="NAD(P)-binding Rossmann-fold domains"/>
    <property type="match status" value="1"/>
</dbReference>
<dbReference type="InterPro" id="IPR020904">
    <property type="entry name" value="Sc_DH/Rdtase_CS"/>
</dbReference>
<dbReference type="OrthoDB" id="4577644at2"/>
<dbReference type="PANTHER" id="PTHR24320">
    <property type="entry name" value="RETINOL DEHYDROGENASE"/>
    <property type="match status" value="1"/>
</dbReference>
<reference evidence="4 5" key="1">
    <citation type="submission" date="2017-06" db="EMBL/GenBank/DDBJ databases">
        <authorList>
            <person name="Kim H.J."/>
            <person name="Triplett B.A."/>
        </authorList>
    </citation>
    <scope>NUCLEOTIDE SEQUENCE [LARGE SCALE GENOMIC DNA]</scope>
    <source>
        <strain evidence="4 5">CGMCC 4.1858</strain>
    </source>
</reference>
<name>A0A239DN28_9ACTN</name>
<keyword evidence="5" id="KW-1185">Reference proteome</keyword>
<proteinExistence type="inferred from homology"/>
<dbReference type="InterPro" id="IPR002347">
    <property type="entry name" value="SDR_fam"/>
</dbReference>
<dbReference type="AlphaFoldDB" id="A0A239DN28"/>
<comment type="similarity">
    <text evidence="1">Belongs to the short-chain dehydrogenases/reductases (SDR) family.</text>
</comment>
<accession>A0A239DN28</accession>
<dbReference type="Pfam" id="PF00106">
    <property type="entry name" value="adh_short"/>
    <property type="match status" value="1"/>
</dbReference>
<evidence type="ECO:0000256" key="3">
    <source>
        <dbReference type="ARBA" id="ARBA00071493"/>
    </source>
</evidence>
<dbReference type="FunFam" id="3.40.50.720:FF:000594">
    <property type="entry name" value="Short-chain oxidoreductase"/>
    <property type="match status" value="1"/>
</dbReference>
<dbReference type="EMBL" id="FZOF01000005">
    <property type="protein sequence ID" value="SNS33153.1"/>
    <property type="molecule type" value="Genomic_DNA"/>
</dbReference>
<gene>
    <name evidence="4" type="ORF">SAMN05216252_10544</name>
</gene>
<dbReference type="InterPro" id="IPR036291">
    <property type="entry name" value="NAD(P)-bd_dom_sf"/>
</dbReference>
<dbReference type="RefSeq" id="WP_089223634.1">
    <property type="nucleotide sequence ID" value="NZ_FZOF01000005.1"/>
</dbReference>
<protein>
    <recommendedName>
        <fullName evidence="3">Probable oxidoreductase</fullName>
    </recommendedName>
</protein>
<evidence type="ECO:0000313" key="5">
    <source>
        <dbReference type="Proteomes" id="UP000198280"/>
    </source>
</evidence>
<dbReference type="PRINTS" id="PR00081">
    <property type="entry name" value="GDHRDH"/>
</dbReference>
<dbReference type="Proteomes" id="UP000198280">
    <property type="component" value="Unassembled WGS sequence"/>
</dbReference>
<keyword evidence="2" id="KW-0560">Oxidoreductase</keyword>
<evidence type="ECO:0000313" key="4">
    <source>
        <dbReference type="EMBL" id="SNS33153.1"/>
    </source>
</evidence>
<evidence type="ECO:0000256" key="2">
    <source>
        <dbReference type="ARBA" id="ARBA00023002"/>
    </source>
</evidence>
<dbReference type="PROSITE" id="PS00061">
    <property type="entry name" value="ADH_SHORT"/>
    <property type="match status" value="1"/>
</dbReference>
<dbReference type="PANTHER" id="PTHR24320:SF148">
    <property type="entry name" value="NAD(P)-BINDING ROSSMANN-FOLD SUPERFAMILY PROTEIN"/>
    <property type="match status" value="1"/>
</dbReference>
<dbReference type="Gene3D" id="3.40.50.720">
    <property type="entry name" value="NAD(P)-binding Rossmann-like Domain"/>
    <property type="match status" value="1"/>
</dbReference>
<organism evidence="4 5">
    <name type="scientific">Actinacidiphila glaucinigra</name>
    <dbReference type="NCBI Taxonomy" id="235986"/>
    <lineage>
        <taxon>Bacteria</taxon>
        <taxon>Bacillati</taxon>
        <taxon>Actinomycetota</taxon>
        <taxon>Actinomycetes</taxon>
        <taxon>Kitasatosporales</taxon>
        <taxon>Streptomycetaceae</taxon>
        <taxon>Actinacidiphila</taxon>
    </lineage>
</organism>
<dbReference type="GO" id="GO:0016491">
    <property type="term" value="F:oxidoreductase activity"/>
    <property type="evidence" value="ECO:0007669"/>
    <property type="project" value="UniProtKB-KW"/>
</dbReference>
<sequence>MSLVTDIPFGARSTAADVVRDVDLSGKRAVITGGASGIGLETALALAGAGAEVTLAVRDPHAAGPAADRIRRETGRDDVGVARVDLADLDSVRAFTQDWTGPLHILVNNAGVMAVPELTLTPQGRETQYAVNLTGHAALTLGLHGALRAAGGARVVMVASSAHLMAPVDFDDIHFARRPYEAWTAYGQSKSAAILFTVALAGHWATDGITANALHPGGIMTNLQRHLSDEQLRFVGATNDAGERLDVPPGWKTPQQGAATQVLLAASPLVEGVSGRYFEDCRPAALQPEPAAGGTGVASWAVDPASAERLWDETRNELGY</sequence>